<dbReference type="PANTHER" id="PTHR43877">
    <property type="entry name" value="AMINOALKYLPHOSPHONATE N-ACETYLTRANSFERASE-RELATED-RELATED"/>
    <property type="match status" value="1"/>
</dbReference>
<evidence type="ECO:0000313" key="5">
    <source>
        <dbReference type="Proteomes" id="UP001164761"/>
    </source>
</evidence>
<gene>
    <name evidence="4" type="ORF">NZD89_02370</name>
</gene>
<dbReference type="PROSITE" id="PS51186">
    <property type="entry name" value="GNAT"/>
    <property type="match status" value="1"/>
</dbReference>
<sequence>METELEIRQITEWDTRDMNSLSSLLIDVVEDGASIGFLTPLSEQDSLEYWKGVIAPDVRLWIAEYNGEVIGTVQLQLSTKQNGKHRAEIAKLMVHPKARRLGIARRLMGTAEDTAVQEGRSLIVLDTRAGDSSNTLYRSLGYIEAGRIPQYAKSANGQLDTTVLYYKLL</sequence>
<keyword evidence="1" id="KW-0808">Transferase</keyword>
<evidence type="ECO:0000313" key="4">
    <source>
        <dbReference type="EMBL" id="WAH42372.1"/>
    </source>
</evidence>
<evidence type="ECO:0000259" key="3">
    <source>
        <dbReference type="PROSITE" id="PS51186"/>
    </source>
</evidence>
<accession>A0ABY6ZHQ4</accession>
<feature type="domain" description="N-acetyltransferase" evidence="3">
    <location>
        <begin position="5"/>
        <end position="169"/>
    </location>
</feature>
<keyword evidence="5" id="KW-1185">Reference proteome</keyword>
<organism evidence="4 5">
    <name type="scientific">Alicyclobacillus fastidiosus</name>
    <dbReference type="NCBI Taxonomy" id="392011"/>
    <lineage>
        <taxon>Bacteria</taxon>
        <taxon>Bacillati</taxon>
        <taxon>Bacillota</taxon>
        <taxon>Bacilli</taxon>
        <taxon>Bacillales</taxon>
        <taxon>Alicyclobacillaceae</taxon>
        <taxon>Alicyclobacillus</taxon>
    </lineage>
</organism>
<dbReference type="Gene3D" id="3.40.630.30">
    <property type="match status" value="1"/>
</dbReference>
<name>A0ABY6ZHQ4_9BACL</name>
<dbReference type="Pfam" id="PF00583">
    <property type="entry name" value="Acetyltransf_1"/>
    <property type="match status" value="1"/>
</dbReference>
<dbReference type="InterPro" id="IPR050832">
    <property type="entry name" value="Bact_Acetyltransf"/>
</dbReference>
<dbReference type="InterPro" id="IPR000182">
    <property type="entry name" value="GNAT_dom"/>
</dbReference>
<reference evidence="4" key="1">
    <citation type="submission" date="2022-08" db="EMBL/GenBank/DDBJ databases">
        <title>Alicyclobacillus fastidiosus DSM 17978, complete genome.</title>
        <authorList>
            <person name="Wang Q."/>
            <person name="Cai R."/>
            <person name="Wang Z."/>
        </authorList>
    </citation>
    <scope>NUCLEOTIDE SEQUENCE</scope>
    <source>
        <strain evidence="4">DSM 17978</strain>
    </source>
</reference>
<dbReference type="SUPFAM" id="SSF55729">
    <property type="entry name" value="Acyl-CoA N-acyltransferases (Nat)"/>
    <property type="match status" value="1"/>
</dbReference>
<evidence type="ECO:0000256" key="1">
    <source>
        <dbReference type="ARBA" id="ARBA00022679"/>
    </source>
</evidence>
<evidence type="ECO:0000256" key="2">
    <source>
        <dbReference type="ARBA" id="ARBA00023315"/>
    </source>
</evidence>
<dbReference type="RefSeq" id="WP_268006254.1">
    <property type="nucleotide sequence ID" value="NZ_BSUT01000001.1"/>
</dbReference>
<keyword evidence="2" id="KW-0012">Acyltransferase</keyword>
<protein>
    <submittedName>
        <fullName evidence="4">GNAT family N-acetyltransferase</fullName>
    </submittedName>
</protein>
<dbReference type="InterPro" id="IPR016181">
    <property type="entry name" value="Acyl_CoA_acyltransferase"/>
</dbReference>
<proteinExistence type="predicted"/>
<dbReference type="Proteomes" id="UP001164761">
    <property type="component" value="Chromosome"/>
</dbReference>
<dbReference type="EMBL" id="CP104067">
    <property type="protein sequence ID" value="WAH42372.1"/>
    <property type="molecule type" value="Genomic_DNA"/>
</dbReference>
<dbReference type="CDD" id="cd04301">
    <property type="entry name" value="NAT_SF"/>
    <property type="match status" value="1"/>
</dbReference>